<feature type="domain" description="Cupin type-2" evidence="1">
    <location>
        <begin position="58"/>
        <end position="111"/>
    </location>
</feature>
<dbReference type="InterPro" id="IPR011051">
    <property type="entry name" value="RmlC_Cupin_sf"/>
</dbReference>
<gene>
    <name evidence="2" type="ORF">GJ668_18610</name>
</gene>
<dbReference type="OrthoDB" id="9798585at2"/>
<sequence>MATPSDPHDPVLTVRNLFADLPTLTSGECFEELAVCRGVRIERILSSDQPESVLYDQAQDEWVCLLQGEARLWIAGDDVELRAGDHVLIPAHTPHRVLNTSREPPCLWLAVHIHPHEQ</sequence>
<dbReference type="SUPFAM" id="SSF51182">
    <property type="entry name" value="RmlC-like cupins"/>
    <property type="match status" value="1"/>
</dbReference>
<dbReference type="InterPro" id="IPR013096">
    <property type="entry name" value="Cupin_2"/>
</dbReference>
<evidence type="ECO:0000259" key="1">
    <source>
        <dbReference type="Pfam" id="PF07883"/>
    </source>
</evidence>
<comment type="caution">
    <text evidence="2">The sequence shown here is derived from an EMBL/GenBank/DDBJ whole genome shotgun (WGS) entry which is preliminary data.</text>
</comment>
<dbReference type="EMBL" id="WNKT01000069">
    <property type="protein sequence ID" value="MTW23061.1"/>
    <property type="molecule type" value="Genomic_DNA"/>
</dbReference>
<evidence type="ECO:0000313" key="3">
    <source>
        <dbReference type="Proteomes" id="UP000434044"/>
    </source>
</evidence>
<dbReference type="Gene3D" id="2.60.120.10">
    <property type="entry name" value="Jelly Rolls"/>
    <property type="match status" value="1"/>
</dbReference>
<keyword evidence="3" id="KW-1185">Reference proteome</keyword>
<dbReference type="AlphaFoldDB" id="A0A6N8EHG9"/>
<dbReference type="Proteomes" id="UP000434044">
    <property type="component" value="Unassembled WGS sequence"/>
</dbReference>
<protein>
    <submittedName>
        <fullName evidence="2">Cupin domain-containing protein</fullName>
    </submittedName>
</protein>
<evidence type="ECO:0000313" key="2">
    <source>
        <dbReference type="EMBL" id="MTW23061.1"/>
    </source>
</evidence>
<dbReference type="RefSeq" id="WP_155451606.1">
    <property type="nucleotide sequence ID" value="NZ_WNKT01000069.1"/>
</dbReference>
<proteinExistence type="predicted"/>
<dbReference type="Pfam" id="PF07883">
    <property type="entry name" value="Cupin_2"/>
    <property type="match status" value="1"/>
</dbReference>
<dbReference type="InterPro" id="IPR014710">
    <property type="entry name" value="RmlC-like_jellyroll"/>
</dbReference>
<organism evidence="2 3">
    <name type="scientific">Allochromatium palmeri</name>
    <dbReference type="NCBI Taxonomy" id="231048"/>
    <lineage>
        <taxon>Bacteria</taxon>
        <taxon>Pseudomonadati</taxon>
        <taxon>Pseudomonadota</taxon>
        <taxon>Gammaproteobacteria</taxon>
        <taxon>Chromatiales</taxon>
        <taxon>Chromatiaceae</taxon>
        <taxon>Allochromatium</taxon>
    </lineage>
</organism>
<reference evidence="2 3" key="1">
    <citation type="submission" date="2019-11" db="EMBL/GenBank/DDBJ databases">
        <title>Whole-genome sequence of the anaerobic purple sulfur bacterium Allochromatium palmeri DSM 15591.</title>
        <authorList>
            <person name="Kyndt J.A."/>
            <person name="Meyer T.E."/>
        </authorList>
    </citation>
    <scope>NUCLEOTIDE SEQUENCE [LARGE SCALE GENOMIC DNA]</scope>
    <source>
        <strain evidence="2 3">DSM 15591</strain>
    </source>
</reference>
<name>A0A6N8EHG9_9GAMM</name>
<dbReference type="CDD" id="cd06981">
    <property type="entry name" value="cupin_reut_a1446"/>
    <property type="match status" value="1"/>
</dbReference>
<accession>A0A6N8EHG9</accession>